<name>A0A7W0DSA8_9ACTN</name>
<evidence type="ECO:0000313" key="2">
    <source>
        <dbReference type="Proteomes" id="UP000545761"/>
    </source>
</evidence>
<organism evidence="1 2">
    <name type="scientific">Streptomyces himalayensis subsp. himalayensis</name>
    <dbReference type="NCBI Taxonomy" id="2756131"/>
    <lineage>
        <taxon>Bacteria</taxon>
        <taxon>Bacillati</taxon>
        <taxon>Actinomycetota</taxon>
        <taxon>Actinomycetes</taxon>
        <taxon>Kitasatosporales</taxon>
        <taxon>Streptomycetaceae</taxon>
        <taxon>Streptomyces</taxon>
        <taxon>Streptomyces himalayensis</taxon>
    </lineage>
</organism>
<dbReference type="RefSeq" id="WP_181661284.1">
    <property type="nucleotide sequence ID" value="NZ_JACEHE010000027.1"/>
</dbReference>
<evidence type="ECO:0000313" key="1">
    <source>
        <dbReference type="EMBL" id="MBA2950354.1"/>
    </source>
</evidence>
<gene>
    <name evidence="1" type="ORF">H1D24_32345</name>
</gene>
<dbReference type="InterPro" id="IPR027417">
    <property type="entry name" value="P-loop_NTPase"/>
</dbReference>
<accession>A0A7W0DSA8</accession>
<dbReference type="AlphaFoldDB" id="A0A7W0DSA8"/>
<comment type="caution">
    <text evidence="1">The sequence shown here is derived from an EMBL/GenBank/DDBJ whole genome shotgun (WGS) entry which is preliminary data.</text>
</comment>
<dbReference type="SUPFAM" id="SSF52540">
    <property type="entry name" value="P-loop containing nucleoside triphosphate hydrolases"/>
    <property type="match status" value="1"/>
</dbReference>
<dbReference type="EMBL" id="JACEHE010000027">
    <property type="protein sequence ID" value="MBA2950354.1"/>
    <property type="molecule type" value="Genomic_DNA"/>
</dbReference>
<dbReference type="Proteomes" id="UP000545761">
    <property type="component" value="Unassembled WGS sequence"/>
</dbReference>
<protein>
    <submittedName>
        <fullName evidence="1">Uncharacterized protein</fullName>
    </submittedName>
</protein>
<reference evidence="1 2" key="1">
    <citation type="submission" date="2020-07" db="EMBL/GenBank/DDBJ databases">
        <title>Streptomyces isolated from Indian soil.</title>
        <authorList>
            <person name="Mandal S."/>
            <person name="Maiti P.K."/>
        </authorList>
    </citation>
    <scope>NUCLEOTIDE SEQUENCE [LARGE SCALE GENOMIC DNA]</scope>
    <source>
        <strain evidence="1 2">PSKA28</strain>
    </source>
</reference>
<proteinExistence type="predicted"/>
<sequence>MSESHLSTIWDSTHSPPFKYPIIVGRDFDDILSGKGQIFTLREFIRLAHSKGRVLLQARGGAGKSVTLSKIAKSAASAGIRVSEVSVLSALAQAGARHESNSALGIADSLMETATSASGSSKESLILIDGLNEVSSDMAPAVLDAVDELALRDLQLGAIVTDRLVRRDLSGRWGLATLGPVPERVQRKLLGERYDSALHELSSIPYYLDRLHSSNLETKSIRSDFHRGFFLGHSISHDELEVLCEAAFSQYETTSSRELLVDKFIDDIGKEIWNKLVRDQIIVEDGSAPRFSHHLLHDYLAASYLAKHPELWARKGFDIVTFRAASFDVLAMVLEQCPSQADDLLLKVYDWNLYAAAYLLAEDRMGARQVSEDLEVAILSLLAEKRFDRIIATSTQVSDALRVHPSELAHLLLRAPGVDAITDFVAQRQFLDFLQAWQRTFIRKRNDPSGPADIDTLQSEDPLLGWTTAAVIRRSRVSDEHLQKIRKLLGLSHPQPVRWRAAHTLGAFPATEVVDDLVSCFLREKDLWVNYGVVRSLIEVAAAGSTDLRERIFERMSNVDFVSEINQQEALKREVERALVIRTPPEDWPEFAGLLIEQLWALSESVEAQDRWRRVARRLRRGEP</sequence>